<dbReference type="Pfam" id="PF06046">
    <property type="entry name" value="Sec6"/>
    <property type="match status" value="1"/>
</dbReference>
<protein>
    <recommendedName>
        <fullName evidence="6">Exocyst complex component Sec6</fullName>
    </recommendedName>
</protein>
<evidence type="ECO:0000313" key="4">
    <source>
        <dbReference type="EMBL" id="KAL0953695.1"/>
    </source>
</evidence>
<dbReference type="PANTHER" id="PTHR21292">
    <property type="entry name" value="EXOCYST COMPLEX COMPONENT SEC6-RELATED"/>
    <property type="match status" value="1"/>
</dbReference>
<sequence length="751" mass="85050">MSANPVSAAQAVGEYLQSPDDLVKVVAFRKKLEKEKASIDARLKAGVKEQLDSTREGLRKLFNTRNNVQVIKEEMIQLDKASTDPKNTVLTFDQISRVSMVHRNFEQTEEMVNKLLDMSSKLDVLEDLLTEDSQDILGPAPNLLFIHHELNQLEAFRNQTMHQSKKASSKSRSTLLRYFERLNTFIDAFDEYIIGLARNILNLVRAGHPEVVVKLIKIAEVEGREDEKAIAIRLVKKAAKMDAASKFKSMQANARVIKHYRSKITKAITDSIKAQFDAEYQEADRNLVGFLEGLGWIYQDLIRIEADVVPCFPAEYDIHSHFVREYHKALNNILKTLVDAGPEASVLLVLHSWIKEYKKSMKELNVPPEWLEPQLLDGKEQALIDDYLTLIIKKLDEWTANLMRTELSEFSTRAEPPELDADGFYGTQGAVILFQMVNQQVDLAIESGQGAILARVIGDTNRVMRNIQEQWVKAIEAEYKKQVEKPEEVAGGLVEYIIALANDQFKSADNTEALLARLEPLVSEKYRSQINERLNDGIDGYLDVTKKCTQTLIDVIFNDLKPATKGLFQSAWYDGGLMNQIVETMRDYVSDFQAYLHPSLVDLAVEDLIDAFLLTYLNALANSPKLKIPAATDRIREDVSVVFSFLSTLRQPAELEKYFEVVEMILSMLEASKDLVFLSYWSFAKVHGPNIAFIECIMKARSDLDRTGVNEVMDSVKRKVKDEGLGDPAEPTIMKRVAVPGTFSRFLRNAA</sequence>
<dbReference type="Proteomes" id="UP001556367">
    <property type="component" value="Unassembled WGS sequence"/>
</dbReference>
<dbReference type="Gene3D" id="1.10.357.50">
    <property type="match status" value="1"/>
</dbReference>
<dbReference type="PANTHER" id="PTHR21292:SF1">
    <property type="entry name" value="EXOCYST COMPLEX COMPONENT 3"/>
    <property type="match status" value="1"/>
</dbReference>
<organism evidence="4 5">
    <name type="scientific">Hohenbuehelia grisea</name>
    <dbReference type="NCBI Taxonomy" id="104357"/>
    <lineage>
        <taxon>Eukaryota</taxon>
        <taxon>Fungi</taxon>
        <taxon>Dikarya</taxon>
        <taxon>Basidiomycota</taxon>
        <taxon>Agaricomycotina</taxon>
        <taxon>Agaricomycetes</taxon>
        <taxon>Agaricomycetidae</taxon>
        <taxon>Agaricales</taxon>
        <taxon>Pleurotineae</taxon>
        <taxon>Pleurotaceae</taxon>
        <taxon>Hohenbuehelia</taxon>
    </lineage>
</organism>
<dbReference type="Gene3D" id="1.10.357.70">
    <property type="entry name" value="Exocyst complex component Sec6, C-terminal domain"/>
    <property type="match status" value="1"/>
</dbReference>
<gene>
    <name evidence="4" type="ORF">HGRIS_004889</name>
</gene>
<keyword evidence="5" id="KW-1185">Reference proteome</keyword>
<keyword evidence="3" id="KW-0268">Exocytosis</keyword>
<reference evidence="5" key="1">
    <citation type="submission" date="2024-06" db="EMBL/GenBank/DDBJ databases">
        <title>Multi-omics analyses provide insights into the biosynthesis of the anticancer antibiotic pleurotin in Hohenbuehelia grisea.</title>
        <authorList>
            <person name="Weaver J.A."/>
            <person name="Alberti F."/>
        </authorList>
    </citation>
    <scope>NUCLEOTIDE SEQUENCE [LARGE SCALE GENOMIC DNA]</scope>
    <source>
        <strain evidence="5">T-177</strain>
    </source>
</reference>
<proteinExistence type="inferred from homology"/>
<evidence type="ECO:0008006" key="6">
    <source>
        <dbReference type="Google" id="ProtNLM"/>
    </source>
</evidence>
<dbReference type="EMBL" id="JASNQZ010000008">
    <property type="protein sequence ID" value="KAL0953695.1"/>
    <property type="molecule type" value="Genomic_DNA"/>
</dbReference>
<dbReference type="InterPro" id="IPR010326">
    <property type="entry name" value="EXOC3/Sec6"/>
</dbReference>
<name>A0ABR3JEY8_9AGAR</name>
<keyword evidence="2" id="KW-0813">Transport</keyword>
<dbReference type="InterPro" id="IPR042532">
    <property type="entry name" value="EXOC3/Sec6_C"/>
</dbReference>
<evidence type="ECO:0000256" key="1">
    <source>
        <dbReference type="ARBA" id="ARBA00009447"/>
    </source>
</evidence>
<accession>A0ABR3JEY8</accession>
<comment type="caution">
    <text evidence="4">The sequence shown here is derived from an EMBL/GenBank/DDBJ whole genome shotgun (WGS) entry which is preliminary data.</text>
</comment>
<evidence type="ECO:0000313" key="5">
    <source>
        <dbReference type="Proteomes" id="UP001556367"/>
    </source>
</evidence>
<comment type="similarity">
    <text evidence="1">Belongs to the SEC6 family.</text>
</comment>
<evidence type="ECO:0000256" key="2">
    <source>
        <dbReference type="ARBA" id="ARBA00022448"/>
    </source>
</evidence>
<evidence type="ECO:0000256" key="3">
    <source>
        <dbReference type="ARBA" id="ARBA00022483"/>
    </source>
</evidence>